<protein>
    <submittedName>
        <fullName evidence="1">Uncharacterized protein</fullName>
    </submittedName>
</protein>
<comment type="caution">
    <text evidence="1">The sequence shown here is derived from an EMBL/GenBank/DDBJ whole genome shotgun (WGS) entry which is preliminary data.</text>
</comment>
<evidence type="ECO:0000313" key="1">
    <source>
        <dbReference type="EMBL" id="CAK1255215.1"/>
    </source>
</evidence>
<accession>A0ABM9N2P2</accession>
<name>A0ABM9N2P2_9LACO</name>
<dbReference type="RefSeq" id="WP_338344595.1">
    <property type="nucleotide sequence ID" value="NZ_CAUZLM010000008.1"/>
</dbReference>
<reference evidence="1 2" key="1">
    <citation type="submission" date="2023-10" db="EMBL/GenBank/DDBJ databases">
        <authorList>
            <person name="Botero Cardona J."/>
        </authorList>
    </citation>
    <scope>NUCLEOTIDE SEQUENCE [LARGE SCALE GENOMIC DNA]</scope>
    <source>
        <strain evidence="1 2">R-55214</strain>
    </source>
</reference>
<proteinExistence type="predicted"/>
<evidence type="ECO:0000313" key="2">
    <source>
        <dbReference type="Proteomes" id="UP001314166"/>
    </source>
</evidence>
<dbReference type="EMBL" id="CAUZMB010000019">
    <property type="protein sequence ID" value="CAK1255215.1"/>
    <property type="molecule type" value="Genomic_DNA"/>
</dbReference>
<sequence length="68" mass="8199">MWERFKPDRQYTQQQAMAELEIKSNDTFRRNYKNKKGFPKPISGGKTHPVWDGLALRNYFFKKANRYA</sequence>
<gene>
    <name evidence="1" type="ORF">R55214_HHFBAMCI_01662</name>
</gene>
<dbReference type="Proteomes" id="UP001314166">
    <property type="component" value="Unassembled WGS sequence"/>
</dbReference>
<organism evidence="1 2">
    <name type="scientific">Fructobacillus evanidus</name>
    <dbReference type="NCBI Taxonomy" id="3064281"/>
    <lineage>
        <taxon>Bacteria</taxon>
        <taxon>Bacillati</taxon>
        <taxon>Bacillota</taxon>
        <taxon>Bacilli</taxon>
        <taxon>Lactobacillales</taxon>
        <taxon>Lactobacillaceae</taxon>
        <taxon>Fructobacillus</taxon>
    </lineage>
</organism>
<keyword evidence="2" id="KW-1185">Reference proteome</keyword>